<dbReference type="Proteomes" id="UP000597853">
    <property type="component" value="Unassembled WGS sequence"/>
</dbReference>
<dbReference type="EMBL" id="BMTX01000002">
    <property type="protein sequence ID" value="GGS33533.1"/>
    <property type="molecule type" value="Genomic_DNA"/>
</dbReference>
<feature type="chain" id="PRO_5045668501" description="Lipoprotein" evidence="1">
    <location>
        <begin position="24"/>
        <end position="146"/>
    </location>
</feature>
<keyword evidence="1" id="KW-0732">Signal</keyword>
<dbReference type="PROSITE" id="PS51257">
    <property type="entry name" value="PROKAR_LIPOPROTEIN"/>
    <property type="match status" value="1"/>
</dbReference>
<keyword evidence="3" id="KW-1185">Reference proteome</keyword>
<accession>A0ABQ2SQC1</accession>
<protein>
    <recommendedName>
        <fullName evidence="4">Lipoprotein</fullName>
    </recommendedName>
</protein>
<sequence>MSVKTARTRTVSRILATALMASALTGCSLMELTRDCDGTEARVREVGALGILDSRPDRATVTRGAEEDAPHCFADSGDVVVSTTRTYAFPGTRAEVAAHYRTAARQDGWRPDPEAEPGELSFAKGDMYLWVDFMSTGYGLTVVSYE</sequence>
<feature type="signal peptide" evidence="1">
    <location>
        <begin position="1"/>
        <end position="23"/>
    </location>
</feature>
<reference evidence="3" key="1">
    <citation type="journal article" date="2019" name="Int. J. Syst. Evol. Microbiol.">
        <title>The Global Catalogue of Microorganisms (GCM) 10K type strain sequencing project: providing services to taxonomists for standard genome sequencing and annotation.</title>
        <authorList>
            <consortium name="The Broad Institute Genomics Platform"/>
            <consortium name="The Broad Institute Genome Sequencing Center for Infectious Disease"/>
            <person name="Wu L."/>
            <person name="Ma J."/>
        </authorList>
    </citation>
    <scope>NUCLEOTIDE SEQUENCE [LARGE SCALE GENOMIC DNA]</scope>
    <source>
        <strain evidence="3">JCM 4416</strain>
    </source>
</reference>
<gene>
    <name evidence="2" type="ORF">GCM10010285_10470</name>
</gene>
<name>A0ABQ2SQC1_STREZ</name>
<evidence type="ECO:0000256" key="1">
    <source>
        <dbReference type="SAM" id="SignalP"/>
    </source>
</evidence>
<proteinExistence type="predicted"/>
<organism evidence="2 3">
    <name type="scientific">Streptomyces pseudogriseolus</name>
    <name type="common">Streptomyces gancidicus</name>
    <name type="synonym">Streptomyces rubiginosus</name>
    <dbReference type="NCBI Taxonomy" id="36817"/>
    <lineage>
        <taxon>Bacteria</taxon>
        <taxon>Bacillati</taxon>
        <taxon>Actinomycetota</taxon>
        <taxon>Actinomycetes</taxon>
        <taxon>Kitasatosporales</taxon>
        <taxon>Streptomycetaceae</taxon>
        <taxon>Streptomyces</taxon>
        <taxon>Streptomyces pseudogriseolus group</taxon>
    </lineage>
</organism>
<comment type="caution">
    <text evidence="2">The sequence shown here is derived from an EMBL/GenBank/DDBJ whole genome shotgun (WGS) entry which is preliminary data.</text>
</comment>
<evidence type="ECO:0008006" key="4">
    <source>
        <dbReference type="Google" id="ProtNLM"/>
    </source>
</evidence>
<evidence type="ECO:0000313" key="3">
    <source>
        <dbReference type="Proteomes" id="UP000597853"/>
    </source>
</evidence>
<evidence type="ECO:0000313" key="2">
    <source>
        <dbReference type="EMBL" id="GGS33533.1"/>
    </source>
</evidence>